<evidence type="ECO:0000256" key="3">
    <source>
        <dbReference type="ARBA" id="ARBA00023002"/>
    </source>
</evidence>
<feature type="domain" description="Enoyl reductase (ER)" evidence="4">
    <location>
        <begin position="11"/>
        <end position="359"/>
    </location>
</feature>
<sequence length="360" mass="38109">MSKAAVFRDVGRPLELQTFDLPEQLEPGAAVCEVVMATICGSDLHTISGRRKEPAPLILGHEILGRIVQLGEGLTADGFGQPLAVGDRVSWTIMACCGMCFFCTHGLENKCVKLRKYGHTCCDEPPHLTGGFAEHVCLWPGTAVFRVPDALADEIATPANCALATVICAKDTIGLAAGESVLIQGAGLLGLNLIALCKEAGAARVFVTDVQPARLELAERFGADEAFNLADCSADEVVLAIRDATDGRGADVAFEVCGQAQAVAMGVEALRIGGRYLIAGLVTPGAQFELDGNQLTRKVLTLKGIHNYQPTHLGQALHFLESCAAGYPYDRIVGETFSLDRINDAVAEAATGKHIRVAVR</sequence>
<proteinExistence type="predicted"/>
<accession>A0A0F9W8W6</accession>
<dbReference type="Gene3D" id="3.90.180.10">
    <property type="entry name" value="Medium-chain alcohol dehydrogenases, catalytic domain"/>
    <property type="match status" value="1"/>
</dbReference>
<dbReference type="SMART" id="SM00829">
    <property type="entry name" value="PKS_ER"/>
    <property type="match status" value="1"/>
</dbReference>
<dbReference type="InterPro" id="IPR011032">
    <property type="entry name" value="GroES-like_sf"/>
</dbReference>
<comment type="caution">
    <text evidence="5">The sequence shown here is derived from an EMBL/GenBank/DDBJ whole genome shotgun (WGS) entry which is preliminary data.</text>
</comment>
<dbReference type="InterPro" id="IPR020843">
    <property type="entry name" value="ER"/>
</dbReference>
<evidence type="ECO:0000256" key="2">
    <source>
        <dbReference type="ARBA" id="ARBA00022833"/>
    </source>
</evidence>
<dbReference type="PANTHER" id="PTHR43401">
    <property type="entry name" value="L-THREONINE 3-DEHYDROGENASE"/>
    <property type="match status" value="1"/>
</dbReference>
<organism evidence="5">
    <name type="scientific">marine sediment metagenome</name>
    <dbReference type="NCBI Taxonomy" id="412755"/>
    <lineage>
        <taxon>unclassified sequences</taxon>
        <taxon>metagenomes</taxon>
        <taxon>ecological metagenomes</taxon>
    </lineage>
</organism>
<dbReference type="CDD" id="cd08231">
    <property type="entry name" value="MDR_TM0436_like"/>
    <property type="match status" value="1"/>
</dbReference>
<keyword evidence="3" id="KW-0560">Oxidoreductase</keyword>
<dbReference type="EMBL" id="LAZR01000205">
    <property type="protein sequence ID" value="KKN82126.1"/>
    <property type="molecule type" value="Genomic_DNA"/>
</dbReference>
<protein>
    <recommendedName>
        <fullName evidence="4">Enoyl reductase (ER) domain-containing protein</fullName>
    </recommendedName>
</protein>
<keyword evidence="1" id="KW-0479">Metal-binding</keyword>
<dbReference type="InterPro" id="IPR036291">
    <property type="entry name" value="NAD(P)-bd_dom_sf"/>
</dbReference>
<keyword evidence="2" id="KW-0862">Zinc</keyword>
<dbReference type="GO" id="GO:0016491">
    <property type="term" value="F:oxidoreductase activity"/>
    <property type="evidence" value="ECO:0007669"/>
    <property type="project" value="UniProtKB-KW"/>
</dbReference>
<gene>
    <name evidence="5" type="ORF">LCGC14_0312380</name>
</gene>
<name>A0A0F9W8W6_9ZZZZ</name>
<dbReference type="SUPFAM" id="SSF51735">
    <property type="entry name" value="NAD(P)-binding Rossmann-fold domains"/>
    <property type="match status" value="1"/>
</dbReference>
<dbReference type="PANTHER" id="PTHR43401:SF2">
    <property type="entry name" value="L-THREONINE 3-DEHYDROGENASE"/>
    <property type="match status" value="1"/>
</dbReference>
<reference evidence="5" key="1">
    <citation type="journal article" date="2015" name="Nature">
        <title>Complex archaea that bridge the gap between prokaryotes and eukaryotes.</title>
        <authorList>
            <person name="Spang A."/>
            <person name="Saw J.H."/>
            <person name="Jorgensen S.L."/>
            <person name="Zaremba-Niedzwiedzka K."/>
            <person name="Martijn J."/>
            <person name="Lind A.E."/>
            <person name="van Eijk R."/>
            <person name="Schleper C."/>
            <person name="Guy L."/>
            <person name="Ettema T.J."/>
        </authorList>
    </citation>
    <scope>NUCLEOTIDE SEQUENCE</scope>
</reference>
<dbReference type="AlphaFoldDB" id="A0A0F9W8W6"/>
<dbReference type="InterPro" id="IPR013149">
    <property type="entry name" value="ADH-like_C"/>
</dbReference>
<dbReference type="SUPFAM" id="SSF50129">
    <property type="entry name" value="GroES-like"/>
    <property type="match status" value="1"/>
</dbReference>
<dbReference type="InterPro" id="IPR017743">
    <property type="entry name" value="ADH_phosphonate_catab-assoc"/>
</dbReference>
<evidence type="ECO:0000259" key="4">
    <source>
        <dbReference type="SMART" id="SM00829"/>
    </source>
</evidence>
<evidence type="ECO:0000313" key="5">
    <source>
        <dbReference type="EMBL" id="KKN82126.1"/>
    </source>
</evidence>
<dbReference type="InterPro" id="IPR013154">
    <property type="entry name" value="ADH-like_N"/>
</dbReference>
<dbReference type="InterPro" id="IPR050129">
    <property type="entry name" value="Zn_alcohol_dh"/>
</dbReference>
<dbReference type="GO" id="GO:0046872">
    <property type="term" value="F:metal ion binding"/>
    <property type="evidence" value="ECO:0007669"/>
    <property type="project" value="UniProtKB-KW"/>
</dbReference>
<dbReference type="Pfam" id="PF00107">
    <property type="entry name" value="ADH_zinc_N"/>
    <property type="match status" value="1"/>
</dbReference>
<evidence type="ECO:0000256" key="1">
    <source>
        <dbReference type="ARBA" id="ARBA00022723"/>
    </source>
</evidence>
<dbReference type="NCBIfam" id="TIGR03366">
    <property type="entry name" value="HpnZ_proposed"/>
    <property type="match status" value="1"/>
</dbReference>
<dbReference type="Pfam" id="PF08240">
    <property type="entry name" value="ADH_N"/>
    <property type="match status" value="1"/>
</dbReference>
<dbReference type="Gene3D" id="3.40.50.720">
    <property type="entry name" value="NAD(P)-binding Rossmann-like Domain"/>
    <property type="match status" value="1"/>
</dbReference>